<proteinExistence type="predicted"/>
<organism evidence="2 5">
    <name type="scientific">Moniliophthora roreri</name>
    <name type="common">Frosty pod rot fungus</name>
    <name type="synonym">Monilia roreri</name>
    <dbReference type="NCBI Taxonomy" id="221103"/>
    <lineage>
        <taxon>Eukaryota</taxon>
        <taxon>Fungi</taxon>
        <taxon>Dikarya</taxon>
        <taxon>Basidiomycota</taxon>
        <taxon>Agaricomycotina</taxon>
        <taxon>Agaricomycetes</taxon>
        <taxon>Agaricomycetidae</taxon>
        <taxon>Agaricales</taxon>
        <taxon>Marasmiineae</taxon>
        <taxon>Marasmiaceae</taxon>
        <taxon>Moniliophthora</taxon>
    </lineage>
</organism>
<name>A0A0W0G3T7_MONRR</name>
<dbReference type="EMBL" id="LATX01000730">
    <property type="protein sequence ID" value="KTB45297.1"/>
    <property type="molecule type" value="Genomic_DNA"/>
</dbReference>
<protein>
    <submittedName>
        <fullName evidence="2">Uncharacterized protein</fullName>
    </submittedName>
</protein>
<evidence type="ECO:0000313" key="2">
    <source>
        <dbReference type="EMBL" id="KTB43248.1"/>
    </source>
</evidence>
<evidence type="ECO:0000313" key="4">
    <source>
        <dbReference type="EMBL" id="KTB45297.1"/>
    </source>
</evidence>
<reference evidence="2 5" key="1">
    <citation type="submission" date="2015-12" db="EMBL/GenBank/DDBJ databases">
        <title>Draft genome sequence of Moniliophthora roreri, the causal agent of frosty pod rot of cacao.</title>
        <authorList>
            <person name="Aime M.C."/>
            <person name="Diaz-Valderrama J.R."/>
            <person name="Kijpornyongpan T."/>
            <person name="Phillips-Mora W."/>
        </authorList>
    </citation>
    <scope>NUCLEOTIDE SEQUENCE [LARGE SCALE GENOMIC DNA]</scope>
    <source>
        <strain evidence="2 5">MCA 2952</strain>
    </source>
</reference>
<evidence type="ECO:0000313" key="5">
    <source>
        <dbReference type="Proteomes" id="UP000054988"/>
    </source>
</evidence>
<evidence type="ECO:0000313" key="1">
    <source>
        <dbReference type="EMBL" id="KTB31383.1"/>
    </source>
</evidence>
<comment type="caution">
    <text evidence="2">The sequence shown here is derived from an EMBL/GenBank/DDBJ whole genome shotgun (WGS) entry which is preliminary data.</text>
</comment>
<accession>A0A0W0G3T7</accession>
<dbReference type="EMBL" id="LATX01001220">
    <property type="protein sequence ID" value="KTB43248.1"/>
    <property type="molecule type" value="Genomic_DNA"/>
</dbReference>
<dbReference type="EMBL" id="LATX01001220">
    <property type="protein sequence ID" value="KTB43251.1"/>
    <property type="molecule type" value="Genomic_DNA"/>
</dbReference>
<dbReference type="EMBL" id="LATX01002329">
    <property type="protein sequence ID" value="KTB31383.1"/>
    <property type="molecule type" value="Genomic_DNA"/>
</dbReference>
<evidence type="ECO:0000313" key="3">
    <source>
        <dbReference type="EMBL" id="KTB43251.1"/>
    </source>
</evidence>
<dbReference type="Proteomes" id="UP000054988">
    <property type="component" value="Unassembled WGS sequence"/>
</dbReference>
<dbReference type="AlphaFoldDB" id="A0A0W0G3T7"/>
<sequence length="171" mass="18169">MAQPNMQNLIQGVQNVITSLGAIAQEAPLILNLPAFAGVQNIIQQLATIQAQLNQLTAMVTANQATATASHTQVTNTLQDINNYIQMTSMQIMNTNAGFTGVLQGLLGPLPSPLNTHDAIDHAVATQLNALNTFLKSVPNYAGLVLAKCRAIANFLGIKLYWGGVGVNDYI</sequence>
<gene>
    <name evidence="1" type="ORF">WG66_16033</name>
    <name evidence="4" type="ORF">WG66_2131</name>
    <name evidence="2" type="ORF">WG66_4172</name>
    <name evidence="3" type="ORF">WG66_4175</name>
</gene>